<keyword evidence="3" id="KW-1185">Reference proteome</keyword>
<keyword evidence="1" id="KW-0732">Signal</keyword>
<gene>
    <name evidence="2" type="ORF">CJOHNSTONI_LOCUS8391</name>
</gene>
<evidence type="ECO:0008006" key="4">
    <source>
        <dbReference type="Google" id="ProtNLM"/>
    </source>
</evidence>
<comment type="caution">
    <text evidence="2">The sequence shown here is derived from an EMBL/GenBank/DDBJ whole genome shotgun (WGS) entry which is preliminary data.</text>
</comment>
<reference evidence="2" key="1">
    <citation type="submission" date="2021-09" db="EMBL/GenBank/DDBJ databases">
        <authorList>
            <consortium name="Pathogen Informatics"/>
        </authorList>
    </citation>
    <scope>NUCLEOTIDE SEQUENCE</scope>
</reference>
<protein>
    <recommendedName>
        <fullName evidence="4">Secreted protein</fullName>
    </recommendedName>
</protein>
<dbReference type="EMBL" id="CAKAEH010001693">
    <property type="protein sequence ID" value="CAG9538710.1"/>
    <property type="molecule type" value="Genomic_DNA"/>
</dbReference>
<evidence type="ECO:0000313" key="3">
    <source>
        <dbReference type="Proteomes" id="UP000746747"/>
    </source>
</evidence>
<dbReference type="OrthoDB" id="10625929at2759"/>
<feature type="chain" id="PRO_5035150213" description="Secreted protein" evidence="1">
    <location>
        <begin position="21"/>
        <end position="171"/>
    </location>
</feature>
<name>A0A8J2MBW4_9BILA</name>
<proteinExistence type="predicted"/>
<evidence type="ECO:0000256" key="1">
    <source>
        <dbReference type="SAM" id="SignalP"/>
    </source>
</evidence>
<dbReference type="AlphaFoldDB" id="A0A8J2MBW4"/>
<organism evidence="2 3">
    <name type="scientific">Cercopithifilaria johnstoni</name>
    <dbReference type="NCBI Taxonomy" id="2874296"/>
    <lineage>
        <taxon>Eukaryota</taxon>
        <taxon>Metazoa</taxon>
        <taxon>Ecdysozoa</taxon>
        <taxon>Nematoda</taxon>
        <taxon>Chromadorea</taxon>
        <taxon>Rhabditida</taxon>
        <taxon>Spirurina</taxon>
        <taxon>Spiruromorpha</taxon>
        <taxon>Filarioidea</taxon>
        <taxon>Onchocercidae</taxon>
        <taxon>Cercopithifilaria</taxon>
    </lineage>
</organism>
<dbReference type="Proteomes" id="UP000746747">
    <property type="component" value="Unassembled WGS sequence"/>
</dbReference>
<accession>A0A8J2MBW4</accession>
<evidence type="ECO:0000313" key="2">
    <source>
        <dbReference type="EMBL" id="CAG9538710.1"/>
    </source>
</evidence>
<feature type="signal peptide" evidence="1">
    <location>
        <begin position="1"/>
        <end position="20"/>
    </location>
</feature>
<sequence length="171" mass="18630">MNFRKSFGLGTTVTTTVLLRMVCYWSCPERKASTACNGGNASPSEKFKYSTTSVVVTVEKGAACSPAHPTHQYTDRRTDMHAHIWIDIGKAAGRSIHEERINGPHTARWMYALLLSLSPSPRPTVPPKEPIGSIGLSPPLNGGIHSPANSLILCVRRGGTVRRGCFFEIIL</sequence>